<dbReference type="InterPro" id="IPR011990">
    <property type="entry name" value="TPR-like_helical_dom_sf"/>
</dbReference>
<dbReference type="EMBL" id="RQHV01000043">
    <property type="protein sequence ID" value="TGN10606.1"/>
    <property type="molecule type" value="Genomic_DNA"/>
</dbReference>
<dbReference type="Proteomes" id="UP000298264">
    <property type="component" value="Unassembled WGS sequence"/>
</dbReference>
<evidence type="ECO:0000313" key="4">
    <source>
        <dbReference type="EMBL" id="TGN10606.1"/>
    </source>
</evidence>
<dbReference type="InterPro" id="IPR011042">
    <property type="entry name" value="6-blade_b-propeller_TolB-like"/>
</dbReference>
<protein>
    <submittedName>
        <fullName evidence="4">Biopolymer transporter TolR</fullName>
    </submittedName>
</protein>
<dbReference type="PROSITE" id="PS50005">
    <property type="entry name" value="TPR"/>
    <property type="match status" value="1"/>
</dbReference>
<evidence type="ECO:0000256" key="2">
    <source>
        <dbReference type="PROSITE-ProRule" id="PRU00339"/>
    </source>
</evidence>
<keyword evidence="5" id="KW-1185">Reference proteome</keyword>
<accession>A0A4R9LR45</accession>
<reference evidence="4" key="1">
    <citation type="journal article" date="2019" name="PLoS Negl. Trop. Dis.">
        <title>Revisiting the worldwide diversity of Leptospira species in the environment.</title>
        <authorList>
            <person name="Vincent A.T."/>
            <person name="Schiettekatte O."/>
            <person name="Bourhy P."/>
            <person name="Veyrier F.J."/>
            <person name="Picardeau M."/>
        </authorList>
    </citation>
    <scope>NUCLEOTIDE SEQUENCE [LARGE SCALE GENOMIC DNA]</scope>
    <source>
        <strain evidence="4">201400974</strain>
    </source>
</reference>
<keyword evidence="2" id="KW-0802">TPR repeat</keyword>
<dbReference type="SUPFAM" id="SSF69304">
    <property type="entry name" value="Tricorn protease N-terminal domain"/>
    <property type="match status" value="1"/>
</dbReference>
<name>A0A4R9LR45_9LEPT</name>
<comment type="caution">
    <text evidence="4">The sequence shown here is derived from an EMBL/GenBank/DDBJ whole genome shotgun (WGS) entry which is preliminary data.</text>
</comment>
<dbReference type="SMART" id="SM00028">
    <property type="entry name" value="TPR"/>
    <property type="match status" value="6"/>
</dbReference>
<keyword evidence="3" id="KW-0175">Coiled coil</keyword>
<dbReference type="PANTHER" id="PTHR36842">
    <property type="entry name" value="PROTEIN TOLB HOMOLOG"/>
    <property type="match status" value="1"/>
</dbReference>
<sequence length="2630" mass="305067">MTPVNFDYKGISKNYFSPSQSKPFPLTVQRGNNLYNSTTADGKYLFYATDQNGNFDIWFRDLESSVVVPVTNHPFSESKPAISPDGRYLVFVSEEYDPNGDLILLEMNLEEWIEELLQGNRFPSESFVNLTNPNARKDTNQQRVVDTDPIWSPDGKLILYVTDRFSPSLPNLALIDPKKPEKQIQLTKEGGVNPSWSKDGTTVYYLSYSDVASGEIYSLNIITSERKRITIDDFLDYSPTVDSKGSFLYYSSIRKDTNGNGVLDERDNNFLIMKSLKDGTERVLSSGESSYFDVKYSSFNGGSILFSAPFYNSINVYFLPENGAVPKQNSISDQYQYAKGFSEKQSLDSYFLALDSVELFFSDDPLYPIYQAKVKWIKSEALLGVGKANLAQQILQSMADRGPNENTVYEKGLGRWELGNPKSRNLELENYISKISNQSSARDTVPGLLHLLADDYEKTKDFKKTFEILNRIYSNYPTYHQIYEIKRRLGGYSFYADSQTLPDVYKEIFGSWEKERIRFENDPKEKFSPDVIRDLRFVFEDIQIKIEDGRNYIELGAWADKLLSIPENQNIKLFNIYLQYVKSKTLASDRKYAESNAILDSIIPIPANIDLEPQGQPSVFEMVPFQSVYKNPVLLRANLQKYYNEKATGNTSNALRNMKIYLEFYDPILGVDLKVEEIQNAFFYFENKALEFERLGNLLQSSFHYFFNNQNMFLVKTRNLYLDSLYKEYAVYYQRKMVDTIFDYGKKLREEEESALLNQINILGKDKLNVIGNISDITSVVTDNKYLRSVVNIKDFEKIEVLSSEALRWTELYYKQSVPRARPYLDLATLYGYAYFLINKYVIFESYYYATGTMTDARKNEILENYKKAEWELKWIIFADPTYYDAYQLLGWLYQYVDLIKLRKEDSTGETDEEKYLSLYRKYFPEKNLEANVELYTQISVFLGDSYPDSKVVSDLNLNLGNNYFLLNNYPKANESYTKVEDAGKFLLSKNQFEEYRQEAVFRYNFGRSLIYQGQYKKAIEQFEKSIDIYFKKEYYQAVNSATSEDNQFNKDRLKNVRSKLALLFSLKGLSELESQRYADASISFQTAIAYNNEINFVNPINLYNYLAIAFQKSSRFRDSYAMLNLAEKEYQREKEGLWKRVKNWSPWNLVLPDSVRVIGEGRFPGDFPTDFKYLLTLGIRIENHIEQKEFSVALKELEARNNFIKDRSIHKTVMGSNILAKSKQVEAQIHYENKDHVLSVASYQYLADLVLKNGTKASKEKAFIGYTYSVFSFVEANTENHNLSREALKNLISYLGKWKESSSFDCEKQELCDEKFRSENIEYDIMLGSAYFYLAELDSLDSQTENAQENYALAAGLLENPGFVDPKKIGLNTDPLSRKERVRNLHNLATIYFKLGDISLSERKWKEAYELAYEFRLDDEIFWLNVLKSEIYTSDSVSNRKQEFVSGLKTSISELNSSWKKRPELRLFAKRSRLDRFVKVLTKYYLQAKEYASLLSIWEERRNVDLFRETIGAQFEFEDSKLNLAYADLVSWVKNYKKLVTSLEEKAQSRENLDSLLDAQKSEVQKFQSLLEKVNFVSPEKISFFDPYHKGYAKESSDWMAILGYSGQNHLFGFVNGKLESEICPSPLSKETCKWDHITGDKLLVQVLGNEFSKSDTAQVSKWVKANSPKTTVSFIYDRNHTALFSERNERNWKWVTLLTEKTDKKHPSQVRQNVQNELGPLLYDTDILVSDKKRTFNGSLFSDSHSELLPLREIFSASGSEISMAAVPLENIKNGDWQRFGYLFEVLRSKRIQNVVGYSGSTAEDELLSGNPSLSVLGNSENIIILGNWDKQVFDKELLSSKAKELIQKGFAREKEKDFNEAYNYYYTASTLLGDNDPKLPELELRLAKLKVELFPQVEKKKFFEPLWKRYDNSDFRNRIRYEYLVSCLSAKTTEDCGDSSADWKGPDADVFLKAIGFYAKLRKGSVNGLGEFNQARMEVEKSEDSFLQAFRIGNLYLQNYLIYEAEGELQKLNFFAKTTKEKNVVKNRELEILFHRGFLFGDQKIYLTNLTSTSAYSYGFRKDWKGYDEKINSREFTKFGYADSIYDQYRRKLYQSWKDLQIKGYFDPFALTPEFLTTGDSVLSKLSHLNRTLMFSLMSRSVGLQKKNEVNSLVDLILQEEKEEGRIMRMITFQLFYAKKLYLRGDVESGDRYLKEFESGYEKIGFGNQFLDEEYLGLKWKVGHIYGKTIPLNVLKAGEFIPYYTKITQSNPSTYIGFLNEIAKQFKNEYYSINLREEWEFLILHMLKQSLAKNSSEVFFDVAMARDQLAAYDDRYLGKKTFGKQIPKFSDLSERLKKKIPEHQDLSALIDVGTKTYLLGFAGNKSSGREFFADNRDIGRDIMRYFLESETGGLETLLRDAVSDKYKNSFRLSKGKRHYIYLTGIHSKVPIQLPDLEYYYLGNIPKFLDSPSIKKSAFTANSFNLGYVDDPRNLNAEDKILGDLTVWETNAKKGMDSSLLDFTEIDWSPDHFISLGGLPIASEDVTKRKGQIFYSNNRMGTISFYSNDYPVMSYHLSNRTDGLFIFHSGTQKGLHNIKFAKKYFERSELPKPAQIRLEEAKEEARVMAPEDRYWTGFKLFTSQLIED</sequence>
<feature type="repeat" description="TPR" evidence="2">
    <location>
        <begin position="1000"/>
        <end position="1033"/>
    </location>
</feature>
<dbReference type="OrthoDB" id="262125at2"/>
<evidence type="ECO:0000256" key="1">
    <source>
        <dbReference type="ARBA" id="ARBA00009820"/>
    </source>
</evidence>
<gene>
    <name evidence="4" type="ORF">EHS11_08745</name>
</gene>
<dbReference type="Gene3D" id="1.25.40.10">
    <property type="entry name" value="Tetratricopeptide repeat domain"/>
    <property type="match status" value="1"/>
</dbReference>
<dbReference type="InterPro" id="IPR011659">
    <property type="entry name" value="WD40"/>
</dbReference>
<proteinExistence type="inferred from homology"/>
<dbReference type="InterPro" id="IPR019734">
    <property type="entry name" value="TPR_rpt"/>
</dbReference>
<evidence type="ECO:0000256" key="3">
    <source>
        <dbReference type="SAM" id="Coils"/>
    </source>
</evidence>
<feature type="coiled-coil region" evidence="3">
    <location>
        <begin position="1534"/>
        <end position="1564"/>
    </location>
</feature>
<dbReference type="Pfam" id="PF07676">
    <property type="entry name" value="PD40"/>
    <property type="match status" value="4"/>
</dbReference>
<dbReference type="PANTHER" id="PTHR36842:SF1">
    <property type="entry name" value="PROTEIN TOLB"/>
    <property type="match status" value="1"/>
</dbReference>
<evidence type="ECO:0000313" key="5">
    <source>
        <dbReference type="Proteomes" id="UP000298264"/>
    </source>
</evidence>
<comment type="similarity">
    <text evidence="1">Belongs to the TolB family.</text>
</comment>
<organism evidence="4 5">
    <name type="scientific">Leptospira ilyithenensis</name>
    <dbReference type="NCBI Taxonomy" id="2484901"/>
    <lineage>
        <taxon>Bacteria</taxon>
        <taxon>Pseudomonadati</taxon>
        <taxon>Spirochaetota</taxon>
        <taxon>Spirochaetia</taxon>
        <taxon>Leptospirales</taxon>
        <taxon>Leptospiraceae</taxon>
        <taxon>Leptospira</taxon>
    </lineage>
</organism>
<dbReference type="SUPFAM" id="SSF48452">
    <property type="entry name" value="TPR-like"/>
    <property type="match status" value="1"/>
</dbReference>
<dbReference type="Gene3D" id="2.120.10.30">
    <property type="entry name" value="TolB, C-terminal domain"/>
    <property type="match status" value="2"/>
</dbReference>